<dbReference type="RefSeq" id="WP_184624167.1">
    <property type="nucleotide sequence ID" value="NZ_JACHCC010000004.1"/>
</dbReference>
<feature type="chain" id="PRO_5031565336" description="Peptidase S74 domain-containing protein" evidence="1">
    <location>
        <begin position="20"/>
        <end position="345"/>
    </location>
</feature>
<sequence>MKKTFLILAVTVVSHYSYAQNSVFPIDGRNVGIGTTDPTLALLQVNGSGDLLALYSNTGPAQINAYNNSDFRLIQRNNAPLSFWTNTLERMRIDANGNIGIGTTVPKANFDVNGSGNFSYGLTSSSLTVNGTSATGDASQTNVSAFNNGGVRINGNIANSAQDAISYTSGGGGGAAVGFGRGSSYDTFIAFYTNSGYNLKYGAISEAMRITQAQNVGIGTTTPDAKLTVNGTIHSKAVKVDLNVPAPDYVFDTDYKLISLNELKSYVEKNHHLPEIPSAGQMAKDGLNLGDMNTLLLKKIEELTLYLIEKDGQLAEQQQKTGQQENRLLALEKQLNTLTKALNKN</sequence>
<protein>
    <recommendedName>
        <fullName evidence="4">Peptidase S74 domain-containing protein</fullName>
    </recommendedName>
</protein>
<reference evidence="2 3" key="1">
    <citation type="submission" date="2020-08" db="EMBL/GenBank/DDBJ databases">
        <title>Genomic Encyclopedia of Type Strains, Phase IV (KMG-V): Genome sequencing to study the core and pangenomes of soil and plant-associated prokaryotes.</title>
        <authorList>
            <person name="Whitman W."/>
        </authorList>
    </citation>
    <scope>NUCLEOTIDE SEQUENCE [LARGE SCALE GENOMIC DNA]</scope>
    <source>
        <strain evidence="2 3">M2T3</strain>
    </source>
</reference>
<comment type="caution">
    <text evidence="2">The sequence shown here is derived from an EMBL/GenBank/DDBJ whole genome shotgun (WGS) entry which is preliminary data.</text>
</comment>
<evidence type="ECO:0000313" key="2">
    <source>
        <dbReference type="EMBL" id="MBB6499422.1"/>
    </source>
</evidence>
<dbReference type="EMBL" id="JACHCC010000004">
    <property type="protein sequence ID" value="MBB6499422.1"/>
    <property type="molecule type" value="Genomic_DNA"/>
</dbReference>
<dbReference type="AlphaFoldDB" id="A0A7X0J428"/>
<dbReference type="Proteomes" id="UP000521017">
    <property type="component" value="Unassembled WGS sequence"/>
</dbReference>
<evidence type="ECO:0000256" key="1">
    <source>
        <dbReference type="SAM" id="SignalP"/>
    </source>
</evidence>
<keyword evidence="1" id="KW-0732">Signal</keyword>
<feature type="signal peptide" evidence="1">
    <location>
        <begin position="1"/>
        <end position="19"/>
    </location>
</feature>
<gene>
    <name evidence="2" type="ORF">HDF25_001564</name>
</gene>
<accession>A0A7X0J428</accession>
<evidence type="ECO:0000313" key="3">
    <source>
        <dbReference type="Proteomes" id="UP000521017"/>
    </source>
</evidence>
<organism evidence="2 3">
    <name type="scientific">Pedobacter cryoconitis</name>
    <dbReference type="NCBI Taxonomy" id="188932"/>
    <lineage>
        <taxon>Bacteria</taxon>
        <taxon>Pseudomonadati</taxon>
        <taxon>Bacteroidota</taxon>
        <taxon>Sphingobacteriia</taxon>
        <taxon>Sphingobacteriales</taxon>
        <taxon>Sphingobacteriaceae</taxon>
        <taxon>Pedobacter</taxon>
    </lineage>
</organism>
<evidence type="ECO:0008006" key="4">
    <source>
        <dbReference type="Google" id="ProtNLM"/>
    </source>
</evidence>
<proteinExistence type="predicted"/>
<name>A0A7X0J428_9SPHI</name>